<dbReference type="EMBL" id="UFXS01000001">
    <property type="protein sequence ID" value="STD54495.1"/>
    <property type="molecule type" value="Genomic_DNA"/>
</dbReference>
<dbReference type="InterPro" id="IPR005467">
    <property type="entry name" value="His_kinase_dom"/>
</dbReference>
<keyword evidence="6" id="KW-0808">Transferase</keyword>
<dbReference type="PRINTS" id="PR00344">
    <property type="entry name" value="BCTRLSENSOR"/>
</dbReference>
<sequence length="440" mass="51711">MKLSKKHYTFIFSFALIVLVSLQVYYIYNSYRLIEKDLKKEAQEIAMKVMNFMSKYETDSNDDKIIDYFKKLNHDEKKQFDELQIIRTKVDYNYKIYTPIVDSLLEVYSKESGFEIALRTDVYSVYDELNHKELLPKKKYVIYETTNKIVTPTSINQSVWSSDDITNQKDSDLGIDKNERHKYKIKGKTDYELLNLRFLILKKIIPLIIVSLLIVGLIVFLYWKSLENLSRQEEKINQLHLTIDSIAHELNTPITTMKFALHQVQHPETKQMMNRQINRLEQTVDSIFVKNDENSELLDEVILSEIIQNIKLQYPEIKFIHQSIFEKNNVLRTKDFQQIAQNLIENSVKYGASEIVLDFKFQKEITLNFLDNGIGIPTNDLPLIFDKYYRVNRSVNQNVSGLGVGLFLVKNTIERYLGTINVQNNKEKGVQFLIILPNEN</sequence>
<dbReference type="CDD" id="cd00075">
    <property type="entry name" value="HATPase"/>
    <property type="match status" value="1"/>
</dbReference>
<dbReference type="PANTHER" id="PTHR43547">
    <property type="entry name" value="TWO-COMPONENT HISTIDINE KINASE"/>
    <property type="match status" value="1"/>
</dbReference>
<reference evidence="6 7" key="1">
    <citation type="submission" date="2018-06" db="EMBL/GenBank/DDBJ databases">
        <authorList>
            <consortium name="Pathogen Informatics"/>
            <person name="Doyle S."/>
        </authorList>
    </citation>
    <scope>NUCLEOTIDE SEQUENCE [LARGE SCALE GENOMIC DNA]</scope>
    <source>
        <strain evidence="6 7">NCTC13456</strain>
    </source>
</reference>
<dbReference type="Proteomes" id="UP000254737">
    <property type="component" value="Unassembled WGS sequence"/>
</dbReference>
<feature type="domain" description="Histidine kinase" evidence="5">
    <location>
        <begin position="245"/>
        <end position="440"/>
    </location>
</feature>
<organism evidence="6 7">
    <name type="scientific">Empedobacter falsenii</name>
    <dbReference type="NCBI Taxonomy" id="343874"/>
    <lineage>
        <taxon>Bacteria</taxon>
        <taxon>Pseudomonadati</taxon>
        <taxon>Bacteroidota</taxon>
        <taxon>Flavobacteriia</taxon>
        <taxon>Flavobacteriales</taxon>
        <taxon>Weeksellaceae</taxon>
        <taxon>Empedobacter</taxon>
    </lineage>
</organism>
<dbReference type="InterPro" id="IPR003594">
    <property type="entry name" value="HATPase_dom"/>
</dbReference>
<keyword evidence="3" id="KW-0597">Phosphoprotein</keyword>
<dbReference type="GO" id="GO:0000155">
    <property type="term" value="F:phosphorelay sensor kinase activity"/>
    <property type="evidence" value="ECO:0007669"/>
    <property type="project" value="InterPro"/>
</dbReference>
<dbReference type="InterPro" id="IPR036097">
    <property type="entry name" value="HisK_dim/P_sf"/>
</dbReference>
<keyword evidence="4" id="KW-1133">Transmembrane helix</keyword>
<comment type="catalytic activity">
    <reaction evidence="1">
        <text>ATP + protein L-histidine = ADP + protein N-phospho-L-histidine.</text>
        <dbReference type="EC" id="2.7.13.3"/>
    </reaction>
</comment>
<dbReference type="RefSeq" id="WP_114999148.1">
    <property type="nucleotide sequence ID" value="NZ_UFXS01000001.1"/>
</dbReference>
<dbReference type="InterPro" id="IPR036890">
    <property type="entry name" value="HATPase_C_sf"/>
</dbReference>
<evidence type="ECO:0000256" key="1">
    <source>
        <dbReference type="ARBA" id="ARBA00000085"/>
    </source>
</evidence>
<dbReference type="SUPFAM" id="SSF55874">
    <property type="entry name" value="ATPase domain of HSP90 chaperone/DNA topoisomerase II/histidine kinase"/>
    <property type="match status" value="1"/>
</dbReference>
<dbReference type="Pfam" id="PF02518">
    <property type="entry name" value="HATPase_c"/>
    <property type="match status" value="1"/>
</dbReference>
<evidence type="ECO:0000256" key="2">
    <source>
        <dbReference type="ARBA" id="ARBA00012438"/>
    </source>
</evidence>
<accession>A0A376G1K2</accession>
<dbReference type="Gene3D" id="3.30.565.10">
    <property type="entry name" value="Histidine kinase-like ATPase, C-terminal domain"/>
    <property type="match status" value="1"/>
</dbReference>
<keyword evidence="6" id="KW-0418">Kinase</keyword>
<protein>
    <recommendedName>
        <fullName evidence="2">histidine kinase</fullName>
        <ecNumber evidence="2">2.7.13.3</ecNumber>
    </recommendedName>
</protein>
<dbReference type="SMART" id="SM00387">
    <property type="entry name" value="HATPase_c"/>
    <property type="match status" value="1"/>
</dbReference>
<feature type="transmembrane region" description="Helical" evidence="4">
    <location>
        <begin position="6"/>
        <end position="28"/>
    </location>
</feature>
<dbReference type="CDD" id="cd00082">
    <property type="entry name" value="HisKA"/>
    <property type="match status" value="1"/>
</dbReference>
<evidence type="ECO:0000313" key="7">
    <source>
        <dbReference type="Proteomes" id="UP000254737"/>
    </source>
</evidence>
<gene>
    <name evidence="6" type="primary">walK_2</name>
    <name evidence="6" type="ORF">NCTC13456_01043</name>
</gene>
<dbReference type="STRING" id="343874.GCA_000805695_02317"/>
<dbReference type="EC" id="2.7.13.3" evidence="2"/>
<name>A0A376G1K2_9FLAO</name>
<dbReference type="SUPFAM" id="SSF47384">
    <property type="entry name" value="Homodimeric domain of signal transducing histidine kinase"/>
    <property type="match status" value="1"/>
</dbReference>
<feature type="transmembrane region" description="Helical" evidence="4">
    <location>
        <begin position="204"/>
        <end position="223"/>
    </location>
</feature>
<dbReference type="InterPro" id="IPR003661">
    <property type="entry name" value="HisK_dim/P_dom"/>
</dbReference>
<evidence type="ECO:0000313" key="6">
    <source>
        <dbReference type="EMBL" id="STD54495.1"/>
    </source>
</evidence>
<dbReference type="PROSITE" id="PS50109">
    <property type="entry name" value="HIS_KIN"/>
    <property type="match status" value="1"/>
</dbReference>
<dbReference type="AlphaFoldDB" id="A0A376G1K2"/>
<evidence type="ECO:0000259" key="5">
    <source>
        <dbReference type="PROSITE" id="PS50109"/>
    </source>
</evidence>
<proteinExistence type="predicted"/>
<keyword evidence="4" id="KW-0472">Membrane</keyword>
<dbReference type="PANTHER" id="PTHR43547:SF2">
    <property type="entry name" value="HYBRID SIGNAL TRANSDUCTION HISTIDINE KINASE C"/>
    <property type="match status" value="1"/>
</dbReference>
<keyword evidence="4" id="KW-0812">Transmembrane</keyword>
<dbReference type="InterPro" id="IPR004358">
    <property type="entry name" value="Sig_transdc_His_kin-like_C"/>
</dbReference>
<evidence type="ECO:0000256" key="4">
    <source>
        <dbReference type="SAM" id="Phobius"/>
    </source>
</evidence>
<evidence type="ECO:0000256" key="3">
    <source>
        <dbReference type="ARBA" id="ARBA00022553"/>
    </source>
</evidence>
<dbReference type="Gene3D" id="1.10.287.130">
    <property type="match status" value="1"/>
</dbReference>